<evidence type="ECO:0000256" key="2">
    <source>
        <dbReference type="SAM" id="MobiDB-lite"/>
    </source>
</evidence>
<dbReference type="AlphaFoldDB" id="A0A9D4K6K3"/>
<feature type="compositionally biased region" description="Basic and acidic residues" evidence="2">
    <location>
        <begin position="18"/>
        <end position="28"/>
    </location>
</feature>
<feature type="domain" description="C2H2-type" evidence="3">
    <location>
        <begin position="231"/>
        <end position="258"/>
    </location>
</feature>
<keyword evidence="5" id="KW-1185">Reference proteome</keyword>
<accession>A0A9D4K6K3</accession>
<sequence length="259" mass="28637">MTTKDKTEVSGAEPSEPGLHDGSNHDDLGSISRKRRKPLRHHDYVFSTFSSGMPNTKITPISRAICPLCKEEVTAGERFELHVTQCAMNPKRHTCYECGKDFKERVYLKRHVKLTGHTQAPSVESAQTPKTPGDDTVASNSSWDSDPEVEVAGEPCIDFNIGRVIRKRTVPELVRAPKKPRISTESQSCSTWIEDRPAAEAVASNDDSTTKDLPTVVCTAVQTDDRGMDVHRCSVCDITFGNQAMLFVHKGCHCVDNPL</sequence>
<dbReference type="SMART" id="SM00355">
    <property type="entry name" value="ZnF_C2H2"/>
    <property type="match status" value="2"/>
</dbReference>
<evidence type="ECO:0000256" key="1">
    <source>
        <dbReference type="PROSITE-ProRule" id="PRU00042"/>
    </source>
</evidence>
<feature type="domain" description="C2H2-type" evidence="3">
    <location>
        <begin position="93"/>
        <end position="122"/>
    </location>
</feature>
<dbReference type="Pfam" id="PF00096">
    <property type="entry name" value="zf-C2H2"/>
    <property type="match status" value="1"/>
</dbReference>
<evidence type="ECO:0000259" key="3">
    <source>
        <dbReference type="PROSITE" id="PS50157"/>
    </source>
</evidence>
<protein>
    <recommendedName>
        <fullName evidence="3">C2H2-type domain-containing protein</fullName>
    </recommendedName>
</protein>
<dbReference type="SUPFAM" id="SSF57667">
    <property type="entry name" value="beta-beta-alpha zinc fingers"/>
    <property type="match status" value="1"/>
</dbReference>
<reference evidence="4" key="2">
    <citation type="submission" date="2020-11" db="EMBL/GenBank/DDBJ databases">
        <authorList>
            <person name="McCartney M.A."/>
            <person name="Auch B."/>
            <person name="Kono T."/>
            <person name="Mallez S."/>
            <person name="Becker A."/>
            <person name="Gohl D.M."/>
            <person name="Silverstein K.A.T."/>
            <person name="Koren S."/>
            <person name="Bechman K.B."/>
            <person name="Herman A."/>
            <person name="Abrahante J.E."/>
            <person name="Garbe J."/>
        </authorList>
    </citation>
    <scope>NUCLEOTIDE SEQUENCE</scope>
    <source>
        <strain evidence="4">Duluth1</strain>
        <tissue evidence="4">Whole animal</tissue>
    </source>
</reference>
<dbReference type="Proteomes" id="UP000828390">
    <property type="component" value="Unassembled WGS sequence"/>
</dbReference>
<dbReference type="PROSITE" id="PS50157">
    <property type="entry name" value="ZINC_FINGER_C2H2_2"/>
    <property type="match status" value="2"/>
</dbReference>
<evidence type="ECO:0000313" key="5">
    <source>
        <dbReference type="Proteomes" id="UP000828390"/>
    </source>
</evidence>
<feature type="compositionally biased region" description="Polar residues" evidence="2">
    <location>
        <begin position="118"/>
        <end position="130"/>
    </location>
</feature>
<keyword evidence="1" id="KW-0862">Zinc</keyword>
<proteinExistence type="predicted"/>
<gene>
    <name evidence="4" type="ORF">DPMN_107147</name>
</gene>
<dbReference type="PROSITE" id="PS00028">
    <property type="entry name" value="ZINC_FINGER_C2H2_1"/>
    <property type="match status" value="2"/>
</dbReference>
<keyword evidence="1" id="KW-0863">Zinc-finger</keyword>
<evidence type="ECO:0000313" key="4">
    <source>
        <dbReference type="EMBL" id="KAH3833831.1"/>
    </source>
</evidence>
<feature type="region of interest" description="Disordered" evidence="2">
    <location>
        <begin position="118"/>
        <end position="149"/>
    </location>
</feature>
<organism evidence="4 5">
    <name type="scientific">Dreissena polymorpha</name>
    <name type="common">Zebra mussel</name>
    <name type="synonym">Mytilus polymorpha</name>
    <dbReference type="NCBI Taxonomy" id="45954"/>
    <lineage>
        <taxon>Eukaryota</taxon>
        <taxon>Metazoa</taxon>
        <taxon>Spiralia</taxon>
        <taxon>Lophotrochozoa</taxon>
        <taxon>Mollusca</taxon>
        <taxon>Bivalvia</taxon>
        <taxon>Autobranchia</taxon>
        <taxon>Heteroconchia</taxon>
        <taxon>Euheterodonta</taxon>
        <taxon>Imparidentia</taxon>
        <taxon>Neoheterodontei</taxon>
        <taxon>Myida</taxon>
        <taxon>Dreissenoidea</taxon>
        <taxon>Dreissenidae</taxon>
        <taxon>Dreissena</taxon>
    </lineage>
</organism>
<name>A0A9D4K6K3_DREPO</name>
<dbReference type="InterPro" id="IPR013087">
    <property type="entry name" value="Znf_C2H2_type"/>
</dbReference>
<dbReference type="Gene3D" id="3.30.160.60">
    <property type="entry name" value="Classic Zinc Finger"/>
    <property type="match status" value="1"/>
</dbReference>
<dbReference type="EMBL" id="JAIWYP010000004">
    <property type="protein sequence ID" value="KAH3833831.1"/>
    <property type="molecule type" value="Genomic_DNA"/>
</dbReference>
<reference evidence="4" key="1">
    <citation type="journal article" date="2019" name="bioRxiv">
        <title>The Genome of the Zebra Mussel, Dreissena polymorpha: A Resource for Invasive Species Research.</title>
        <authorList>
            <person name="McCartney M.A."/>
            <person name="Auch B."/>
            <person name="Kono T."/>
            <person name="Mallez S."/>
            <person name="Zhang Y."/>
            <person name="Obille A."/>
            <person name="Becker A."/>
            <person name="Abrahante J.E."/>
            <person name="Garbe J."/>
            <person name="Badalamenti J.P."/>
            <person name="Herman A."/>
            <person name="Mangelson H."/>
            <person name="Liachko I."/>
            <person name="Sullivan S."/>
            <person name="Sone E.D."/>
            <person name="Koren S."/>
            <person name="Silverstein K.A.T."/>
            <person name="Beckman K.B."/>
            <person name="Gohl D.M."/>
        </authorList>
    </citation>
    <scope>NUCLEOTIDE SEQUENCE</scope>
    <source>
        <strain evidence="4">Duluth1</strain>
        <tissue evidence="4">Whole animal</tissue>
    </source>
</reference>
<feature type="region of interest" description="Disordered" evidence="2">
    <location>
        <begin position="1"/>
        <end position="36"/>
    </location>
</feature>
<dbReference type="GO" id="GO:0008270">
    <property type="term" value="F:zinc ion binding"/>
    <property type="evidence" value="ECO:0007669"/>
    <property type="project" value="UniProtKB-KW"/>
</dbReference>
<dbReference type="InterPro" id="IPR036236">
    <property type="entry name" value="Znf_C2H2_sf"/>
</dbReference>
<comment type="caution">
    <text evidence="4">The sequence shown here is derived from an EMBL/GenBank/DDBJ whole genome shotgun (WGS) entry which is preliminary data.</text>
</comment>
<keyword evidence="1" id="KW-0479">Metal-binding</keyword>